<protein>
    <submittedName>
        <fullName evidence="2">Uncharacterized protein</fullName>
    </submittedName>
</protein>
<evidence type="ECO:0000256" key="1">
    <source>
        <dbReference type="SAM" id="Phobius"/>
    </source>
</evidence>
<evidence type="ECO:0000313" key="2">
    <source>
        <dbReference type="EMBL" id="KAF7678298.1"/>
    </source>
</evidence>
<feature type="transmembrane region" description="Helical" evidence="1">
    <location>
        <begin position="319"/>
        <end position="341"/>
    </location>
</feature>
<accession>A0A8H7B843</accession>
<dbReference type="RefSeq" id="XP_038788433.1">
    <property type="nucleotide sequence ID" value="XM_038928726.1"/>
</dbReference>
<keyword evidence="1" id="KW-0812">Transmembrane</keyword>
<gene>
    <name evidence="2" type="ORF">GT037_003679</name>
</gene>
<keyword evidence="1" id="KW-0472">Membrane</keyword>
<reference evidence="2" key="1">
    <citation type="submission" date="2020-01" db="EMBL/GenBank/DDBJ databases">
        <authorList>
            <person name="Feng Z.H.Z."/>
        </authorList>
    </citation>
    <scope>NUCLEOTIDE SEQUENCE</scope>
    <source>
        <strain evidence="2">CBS107.38</strain>
    </source>
</reference>
<keyword evidence="1" id="KW-1133">Transmembrane helix</keyword>
<feature type="transmembrane region" description="Helical" evidence="1">
    <location>
        <begin position="361"/>
        <end position="385"/>
    </location>
</feature>
<feature type="transmembrane region" description="Helical" evidence="1">
    <location>
        <begin position="209"/>
        <end position="225"/>
    </location>
</feature>
<evidence type="ECO:0000313" key="3">
    <source>
        <dbReference type="Proteomes" id="UP000596902"/>
    </source>
</evidence>
<feature type="transmembrane region" description="Helical" evidence="1">
    <location>
        <begin position="139"/>
        <end position="156"/>
    </location>
</feature>
<feature type="transmembrane region" description="Helical" evidence="1">
    <location>
        <begin position="58"/>
        <end position="79"/>
    </location>
</feature>
<dbReference type="OrthoDB" id="4582561at2759"/>
<sequence>MEPQNCIALSNRTDFTAYVDLLRNLTNGDFSLVKVCKKDVCEALWGFGNPDISGVGMVIGYLLESGICAFLVMISLWLERTAKGHGHNAVRLLLANAARTFFDNAIFFTFAIQAASIVTLSRVDFGINAEGMGGFTMEIAWLVSSLTLLPLLPMLLRPDMFKEGRSAGVVVRRLSHQNTARMNDEDKKAEDSAHGLSGALFEAREGQRFLLFVICWAMGFCPFFSRMGGTFGESRIGDAPNATITLTEWKTVESICFQGIHTLTSNEHNLITAFGILSYLLLSVVIISKIISSALENRGSERNWLTICHNKLSETCSSYYARLGIEVVVAIASAVQFWAFFRLRQLQSDMTQVVGGNFSDGQWTFGQIVATVVFMPVAAELMFVWRRRLLYLENQ</sequence>
<proteinExistence type="predicted"/>
<reference evidence="2" key="2">
    <citation type="submission" date="2020-08" db="EMBL/GenBank/DDBJ databases">
        <title>Draft Genome Sequence of Cumin Blight Pathogen Alternaria burnsii.</title>
        <authorList>
            <person name="Feng Z."/>
        </authorList>
    </citation>
    <scope>NUCLEOTIDE SEQUENCE</scope>
    <source>
        <strain evidence="2">CBS107.38</strain>
    </source>
</reference>
<name>A0A8H7B843_9PLEO</name>
<organism evidence="2 3">
    <name type="scientific">Alternaria burnsii</name>
    <dbReference type="NCBI Taxonomy" id="1187904"/>
    <lineage>
        <taxon>Eukaryota</taxon>
        <taxon>Fungi</taxon>
        <taxon>Dikarya</taxon>
        <taxon>Ascomycota</taxon>
        <taxon>Pezizomycotina</taxon>
        <taxon>Dothideomycetes</taxon>
        <taxon>Pleosporomycetidae</taxon>
        <taxon>Pleosporales</taxon>
        <taxon>Pleosporineae</taxon>
        <taxon>Pleosporaceae</taxon>
        <taxon>Alternaria</taxon>
        <taxon>Alternaria sect. Alternaria</taxon>
    </lineage>
</organism>
<dbReference type="AlphaFoldDB" id="A0A8H7B843"/>
<dbReference type="GeneID" id="62201904"/>
<comment type="caution">
    <text evidence="2">The sequence shown here is derived from an EMBL/GenBank/DDBJ whole genome shotgun (WGS) entry which is preliminary data.</text>
</comment>
<dbReference type="Proteomes" id="UP000596902">
    <property type="component" value="Unassembled WGS sequence"/>
</dbReference>
<feature type="transmembrane region" description="Helical" evidence="1">
    <location>
        <begin position="100"/>
        <end position="119"/>
    </location>
</feature>
<keyword evidence="3" id="KW-1185">Reference proteome</keyword>
<feature type="transmembrane region" description="Helical" evidence="1">
    <location>
        <begin position="270"/>
        <end position="292"/>
    </location>
</feature>
<dbReference type="EMBL" id="JAAABM010000004">
    <property type="protein sequence ID" value="KAF7678298.1"/>
    <property type="molecule type" value="Genomic_DNA"/>
</dbReference>